<gene>
    <name evidence="2" type="ORF">A2Y57_01605</name>
</gene>
<evidence type="ECO:0000313" key="2">
    <source>
        <dbReference type="EMBL" id="OGY23538.1"/>
    </source>
</evidence>
<proteinExistence type="predicted"/>
<sequence length="364" mass="43020">MKESQNNQNKLIKFSFDLYTRLYYVSSFLNNRESKNKKLEILDVGGRDGKLAEFLERRKFNITVLDIREKVDEKDYIVGNILNPPEELGEARFDIVTGFELLEHIKQENREDALKQMFKLTKDIVILSAPFYSEETSQAEKFVNNLHKELNGEEHPWLKEHFESGLPDRRMLEEFFSEKGYDFFSVGSNNINSWLLMQLFGLSRRFNTGRKKYDEVVKFYNQNFEELGDSIEPTYRRVYFVSKKGFKGDHKLLNKADFNSKLYNDLIILVFTQLYKSMIGRETELSELIDSVHKLEKNLVNKGTELDELKTELPKKNAELDTLKRLVNQKNAELDSIYRSKSWKLLKVFRKAKNLMRKNKIDVK</sequence>
<comment type="caution">
    <text evidence="2">The sequence shown here is derived from an EMBL/GenBank/DDBJ whole genome shotgun (WGS) entry which is preliminary data.</text>
</comment>
<protein>
    <recommendedName>
        <fullName evidence="4">Methyltransferase type 11 domain-containing protein</fullName>
    </recommendedName>
</protein>
<keyword evidence="1" id="KW-0175">Coiled coil</keyword>
<dbReference type="EMBL" id="MHCQ01000042">
    <property type="protein sequence ID" value="OGY23538.1"/>
    <property type="molecule type" value="Genomic_DNA"/>
</dbReference>
<dbReference type="AlphaFoldDB" id="A0A1G1W7A1"/>
<feature type="coiled-coil region" evidence="1">
    <location>
        <begin position="292"/>
        <end position="333"/>
    </location>
</feature>
<evidence type="ECO:0000313" key="3">
    <source>
        <dbReference type="Proteomes" id="UP000177103"/>
    </source>
</evidence>
<dbReference type="Proteomes" id="UP000177103">
    <property type="component" value="Unassembled WGS sequence"/>
</dbReference>
<evidence type="ECO:0008006" key="4">
    <source>
        <dbReference type="Google" id="ProtNLM"/>
    </source>
</evidence>
<dbReference type="Pfam" id="PF13489">
    <property type="entry name" value="Methyltransf_23"/>
    <property type="match status" value="1"/>
</dbReference>
<name>A0A1G1W7A1_9BACT</name>
<evidence type="ECO:0000256" key="1">
    <source>
        <dbReference type="SAM" id="Coils"/>
    </source>
</evidence>
<dbReference type="InterPro" id="IPR029063">
    <property type="entry name" value="SAM-dependent_MTases_sf"/>
</dbReference>
<reference evidence="2 3" key="1">
    <citation type="journal article" date="2016" name="Nat. Commun.">
        <title>Thousands of microbial genomes shed light on interconnected biogeochemical processes in an aquifer system.</title>
        <authorList>
            <person name="Anantharaman K."/>
            <person name="Brown C.T."/>
            <person name="Hug L.A."/>
            <person name="Sharon I."/>
            <person name="Castelle C.J."/>
            <person name="Probst A.J."/>
            <person name="Thomas B.C."/>
            <person name="Singh A."/>
            <person name="Wilkins M.J."/>
            <person name="Karaoz U."/>
            <person name="Brodie E.L."/>
            <person name="Williams K.H."/>
            <person name="Hubbard S.S."/>
            <person name="Banfield J.F."/>
        </authorList>
    </citation>
    <scope>NUCLEOTIDE SEQUENCE [LARGE SCALE GENOMIC DNA]</scope>
</reference>
<dbReference type="Gene3D" id="3.40.50.150">
    <property type="entry name" value="Vaccinia Virus protein VP39"/>
    <property type="match status" value="1"/>
</dbReference>
<accession>A0A1G1W7A1</accession>
<organism evidence="2 3">
    <name type="scientific">Candidatus Woykebacteria bacterium RBG_13_40_7b</name>
    <dbReference type="NCBI Taxonomy" id="1802594"/>
    <lineage>
        <taxon>Bacteria</taxon>
        <taxon>Candidatus Woykeibacteriota</taxon>
    </lineage>
</organism>
<dbReference type="SUPFAM" id="SSF53335">
    <property type="entry name" value="S-adenosyl-L-methionine-dependent methyltransferases"/>
    <property type="match status" value="1"/>
</dbReference>